<dbReference type="Pfam" id="PF01074">
    <property type="entry name" value="Glyco_hydro_38N"/>
    <property type="match status" value="1"/>
</dbReference>
<dbReference type="OrthoDB" id="35948at2157"/>
<dbReference type="InParanoid" id="L0ABK7"/>
<dbReference type="GeneID" id="14212810"/>
<evidence type="ECO:0000259" key="5">
    <source>
        <dbReference type="SMART" id="SM00872"/>
    </source>
</evidence>
<evidence type="ECO:0000256" key="4">
    <source>
        <dbReference type="ARBA" id="ARBA00023295"/>
    </source>
</evidence>
<dbReference type="InterPro" id="IPR027291">
    <property type="entry name" value="Glyco_hydro_38_N_sf"/>
</dbReference>
<dbReference type="GO" id="GO:0006013">
    <property type="term" value="P:mannose metabolic process"/>
    <property type="evidence" value="ECO:0007669"/>
    <property type="project" value="InterPro"/>
</dbReference>
<feature type="domain" description="Glycoside hydrolase family 38 central" evidence="5">
    <location>
        <begin position="489"/>
        <end position="560"/>
    </location>
</feature>
<dbReference type="Proteomes" id="UP000010469">
    <property type="component" value="Chromosome"/>
</dbReference>
<dbReference type="InterPro" id="IPR011682">
    <property type="entry name" value="Glyco_hydro_38_C"/>
</dbReference>
<dbReference type="PANTHER" id="PTHR46017">
    <property type="entry name" value="ALPHA-MANNOSIDASE 2C1"/>
    <property type="match status" value="1"/>
</dbReference>
<evidence type="ECO:0000313" key="7">
    <source>
        <dbReference type="Proteomes" id="UP000010469"/>
    </source>
</evidence>
<dbReference type="AlphaFoldDB" id="L0ABK7"/>
<dbReference type="SMART" id="SM00872">
    <property type="entry name" value="Alpha-mann_mid"/>
    <property type="match status" value="1"/>
</dbReference>
<keyword evidence="7" id="KW-1185">Reference proteome</keyword>
<dbReference type="InterPro" id="IPR015341">
    <property type="entry name" value="Glyco_hydro_38_cen"/>
</dbReference>
<dbReference type="InterPro" id="IPR037094">
    <property type="entry name" value="Glyco_hydro_38_cen_sf"/>
</dbReference>
<name>L0ABK7_CALLD</name>
<dbReference type="InterPro" id="IPR028995">
    <property type="entry name" value="Glyco_hydro_57/38_cen_sf"/>
</dbReference>
<dbReference type="Gene3D" id="2.70.98.30">
    <property type="entry name" value="Golgi alpha-mannosidase II, domain 4"/>
    <property type="match status" value="1"/>
</dbReference>
<evidence type="ECO:0000256" key="1">
    <source>
        <dbReference type="ARBA" id="ARBA00009792"/>
    </source>
</evidence>
<protein>
    <submittedName>
        <fullName evidence="6">Alpha-mannosidase</fullName>
    </submittedName>
</protein>
<dbReference type="EMBL" id="CP003378">
    <property type="protein sequence ID" value="AFZ71246.1"/>
    <property type="molecule type" value="Genomic_DNA"/>
</dbReference>
<dbReference type="SUPFAM" id="SSF88713">
    <property type="entry name" value="Glycoside hydrolase/deacetylase"/>
    <property type="match status" value="1"/>
</dbReference>
<gene>
    <name evidence="6" type="ordered locus">Calag_1548</name>
</gene>
<proteinExistence type="inferred from homology"/>
<keyword evidence="4" id="KW-0326">Glycosidase</keyword>
<dbReference type="GO" id="GO:0030246">
    <property type="term" value="F:carbohydrate binding"/>
    <property type="evidence" value="ECO:0007669"/>
    <property type="project" value="InterPro"/>
</dbReference>
<dbReference type="RefSeq" id="WP_015233143.1">
    <property type="nucleotide sequence ID" value="NC_019791.1"/>
</dbReference>
<evidence type="ECO:0000313" key="6">
    <source>
        <dbReference type="EMBL" id="AFZ71246.1"/>
    </source>
</evidence>
<dbReference type="InterPro" id="IPR011013">
    <property type="entry name" value="Gal_mutarotase_sf_dom"/>
</dbReference>
<organism evidence="6 7">
    <name type="scientific">Caldisphaera lagunensis (strain DSM 15908 / JCM 11604 / ANMR 0165 / IC-154)</name>
    <dbReference type="NCBI Taxonomy" id="1056495"/>
    <lineage>
        <taxon>Archaea</taxon>
        <taxon>Thermoproteota</taxon>
        <taxon>Thermoprotei</taxon>
        <taxon>Acidilobales</taxon>
        <taxon>Caldisphaeraceae</taxon>
        <taxon>Caldisphaera</taxon>
    </lineage>
</organism>
<dbReference type="Pfam" id="PF09261">
    <property type="entry name" value="Alpha-mann_mid"/>
    <property type="match status" value="1"/>
</dbReference>
<keyword evidence="3" id="KW-0378">Hydrolase</keyword>
<dbReference type="SUPFAM" id="SSF88688">
    <property type="entry name" value="Families 57/38 glycoside transferase middle domain"/>
    <property type="match status" value="1"/>
</dbReference>
<dbReference type="GO" id="GO:0009313">
    <property type="term" value="P:oligosaccharide catabolic process"/>
    <property type="evidence" value="ECO:0007669"/>
    <property type="project" value="TreeGrafter"/>
</dbReference>
<dbReference type="InterPro" id="IPR011330">
    <property type="entry name" value="Glyco_hydro/deAcase_b/a-brl"/>
</dbReference>
<dbReference type="Gene3D" id="1.20.1270.50">
    <property type="entry name" value="Glycoside hydrolase family 38, central domain"/>
    <property type="match status" value="1"/>
</dbReference>
<dbReference type="Pfam" id="PF07748">
    <property type="entry name" value="Glyco_hydro_38C"/>
    <property type="match status" value="1"/>
</dbReference>
<dbReference type="FunCoup" id="L0ABK7">
    <property type="interactions" value="111"/>
</dbReference>
<keyword evidence="2" id="KW-0479">Metal-binding</keyword>
<accession>L0ABK7</accession>
<comment type="similarity">
    <text evidence="1">Belongs to the glycosyl hydrolase 38 family.</text>
</comment>
<evidence type="ECO:0000256" key="2">
    <source>
        <dbReference type="ARBA" id="ARBA00022723"/>
    </source>
</evidence>
<reference evidence="7" key="1">
    <citation type="submission" date="2012-03" db="EMBL/GenBank/DDBJ databases">
        <title>Complete genome of Caldisphaera lagunensis DSM 15908.</title>
        <authorList>
            <person name="Lucas S."/>
            <person name="Copeland A."/>
            <person name="Lapidus A."/>
            <person name="Glavina del Rio T."/>
            <person name="Dalin E."/>
            <person name="Tice H."/>
            <person name="Bruce D."/>
            <person name="Goodwin L."/>
            <person name="Pitluck S."/>
            <person name="Peters L."/>
            <person name="Mikhailova N."/>
            <person name="Teshima H."/>
            <person name="Kyrpides N."/>
            <person name="Mavromatis K."/>
            <person name="Ivanova N."/>
            <person name="Brettin T."/>
            <person name="Detter J.C."/>
            <person name="Han C."/>
            <person name="Larimer F."/>
            <person name="Land M."/>
            <person name="Hauser L."/>
            <person name="Markowitz V."/>
            <person name="Cheng J.-F."/>
            <person name="Hugenholtz P."/>
            <person name="Woyke T."/>
            <person name="Wu D."/>
            <person name="Spring S."/>
            <person name="Schroeder M."/>
            <person name="Brambilla E."/>
            <person name="Klenk H.-P."/>
            <person name="Eisen J.A."/>
        </authorList>
    </citation>
    <scope>NUCLEOTIDE SEQUENCE [LARGE SCALE GENOMIC DNA]</scope>
    <source>
        <strain evidence="7">DSM 15908 / JCM 11604 / IC-154</strain>
    </source>
</reference>
<dbReference type="Gene3D" id="2.60.40.2220">
    <property type="match status" value="1"/>
</dbReference>
<dbReference type="InterPro" id="IPR041147">
    <property type="entry name" value="GH38_C"/>
</dbReference>
<dbReference type="GO" id="GO:0046872">
    <property type="term" value="F:metal ion binding"/>
    <property type="evidence" value="ECO:0007669"/>
    <property type="project" value="UniProtKB-KW"/>
</dbReference>
<dbReference type="Pfam" id="PF17677">
    <property type="entry name" value="Glyco_hydro38C2"/>
    <property type="match status" value="1"/>
</dbReference>
<dbReference type="SUPFAM" id="SSF74650">
    <property type="entry name" value="Galactose mutarotase-like"/>
    <property type="match status" value="1"/>
</dbReference>
<dbReference type="eggNOG" id="arCOG03661">
    <property type="taxonomic scope" value="Archaea"/>
</dbReference>
<dbReference type="HOGENOM" id="CLU_003442_1_0_2"/>
<evidence type="ECO:0000256" key="3">
    <source>
        <dbReference type="ARBA" id="ARBA00022801"/>
    </source>
</evidence>
<sequence length="973" mass="113179">MEIRDSASIDVKLFYLYANSIIDYHEINKKECESCLCYNLSLDESKGVPWLYIDIDGEGTLEIDNERYAIYGNKEVTDGKWIKATKPGIIKLCPSFVGLLGEKNISINKIYLIYFEPSTFNYLIKAKLVNDASKVLKEISSELLKVLNDSLDQIKSVKISGEKLDIALKTQLIKAPWYLISLQDYENIKSISSSNMDYNKLREETKKAEAILEEGLDRLRNKFGPVGILDLISHAHIDFTWLWDTNVTKQKVYRNISNVISLIKNNEYLKYGISNVVYLKWIKDYYPDLYEEVKKYVSENKLILLGGMWVESDTNLPGGESLVRQFLYGQRFLLKEFNKISNIGWLPDSFGFSAQLPQIMKKSGIIGFYTHKLYWNTINKFPYSVFIWRGIDSTDLLSINYPTYGSDLSPNQLVNAWNDHKIKDLPAFLVFGHGDGGGGPTWLMLKRFETYRNFPGLPKLVLVSPETHINLIKNSIDLLPIWNGELYLETHRGVYTNGIELKQLIRENEMNLIQLETWSILLNKEINIENYWLKLLEFEFHDAISATVTNAVYNSIVNELNKMKNEIKEILISMLKELLVDDEKYITFFNYLPWERNEIVETDYPLKGKVCQKYNNKYLTEIKVNPSGYNSYEIGNCSTQVNTEISDDKFIENEYFIIKEEDNKIKIYDKGNKRLAINDIYLTICEDMPKKFDGWDIDESYNRICDHIPLNKLILTEKGLLKSCMTFENNYDSSFIKTRICIYKGKNYIEINHEIDWNENLKIIKAIFEGNIMGQYNNAEIPYGVIDRPTMPSNSWERAKYEVPMWKWTDLYDPDYGISIINVGRQGYNVSKNKLGLSLIRSPLFPNPKLDRGKQNITYWVVPHKNTWRDALIPKIAMEINNPIIYLKGRSNNKSFMEIDPSLIMFGALKKGDNDKIILRLWESYGKNVCPELRLNGFLIIGETNLIETEDNYNNFKTCFNPYEIKTFILKKV</sequence>
<dbReference type="CDD" id="cd10789">
    <property type="entry name" value="GH38N_AMII_ER_cytosolic"/>
    <property type="match status" value="1"/>
</dbReference>
<dbReference type="KEGG" id="clg:Calag_1548"/>
<dbReference type="PANTHER" id="PTHR46017:SF1">
    <property type="entry name" value="ALPHA-MANNOSIDASE 2C1"/>
    <property type="match status" value="1"/>
</dbReference>
<dbReference type="GO" id="GO:0004559">
    <property type="term" value="F:alpha-mannosidase activity"/>
    <property type="evidence" value="ECO:0007669"/>
    <property type="project" value="InterPro"/>
</dbReference>
<dbReference type="STRING" id="1056495.Calag_1548"/>
<dbReference type="InterPro" id="IPR000602">
    <property type="entry name" value="Glyco_hydro_38_N"/>
</dbReference>
<dbReference type="Gene3D" id="3.20.110.10">
    <property type="entry name" value="Glycoside hydrolase 38, N terminal domain"/>
    <property type="match status" value="1"/>
</dbReference>